<dbReference type="GO" id="GO:0005737">
    <property type="term" value="C:cytoplasm"/>
    <property type="evidence" value="ECO:0007669"/>
    <property type="project" value="UniProtKB-SubCell"/>
</dbReference>
<dbReference type="EMBL" id="BDSA01000003">
    <property type="protein sequence ID" value="GBE61234.1"/>
    <property type="molecule type" value="Genomic_DNA"/>
</dbReference>
<dbReference type="OrthoDB" id="1723750at2759"/>
<feature type="compositionally biased region" description="Polar residues" evidence="10">
    <location>
        <begin position="187"/>
        <end position="205"/>
    </location>
</feature>
<dbReference type="Proteomes" id="UP000236319">
    <property type="component" value="Unassembled WGS sequence"/>
</dbReference>
<evidence type="ECO:0000256" key="2">
    <source>
        <dbReference type="ARBA" id="ARBA00004496"/>
    </source>
</evidence>
<dbReference type="GO" id="GO:0032259">
    <property type="term" value="P:methylation"/>
    <property type="evidence" value="ECO:0007669"/>
    <property type="project" value="UniProtKB-KW"/>
</dbReference>
<feature type="region of interest" description="Disordered" evidence="10">
    <location>
        <begin position="187"/>
        <end position="218"/>
    </location>
</feature>
<evidence type="ECO:0000256" key="8">
    <source>
        <dbReference type="ARBA" id="ARBA00023242"/>
    </source>
</evidence>
<evidence type="ECO:0000256" key="3">
    <source>
        <dbReference type="ARBA" id="ARBA00012533"/>
    </source>
</evidence>
<evidence type="ECO:0000256" key="10">
    <source>
        <dbReference type="SAM" id="MobiDB-lite"/>
    </source>
</evidence>
<evidence type="ECO:0000256" key="4">
    <source>
        <dbReference type="ARBA" id="ARBA00022490"/>
    </source>
</evidence>
<proteinExistence type="inferred from homology"/>
<dbReference type="GO" id="GO:0018064">
    <property type="term" value="F:protein-L-histidine N-tele-methyltransferase activity"/>
    <property type="evidence" value="ECO:0007669"/>
    <property type="project" value="UniProtKB-EC"/>
</dbReference>
<name>A0A2H6KE28_9APIC</name>
<dbReference type="Gene3D" id="3.40.50.150">
    <property type="entry name" value="Vaccinia Virus protein VP39"/>
    <property type="match status" value="1"/>
</dbReference>
<organism evidence="11 12">
    <name type="scientific">Babesia ovata</name>
    <dbReference type="NCBI Taxonomy" id="189622"/>
    <lineage>
        <taxon>Eukaryota</taxon>
        <taxon>Sar</taxon>
        <taxon>Alveolata</taxon>
        <taxon>Apicomplexa</taxon>
        <taxon>Aconoidasida</taxon>
        <taxon>Piroplasmida</taxon>
        <taxon>Babesiidae</taxon>
        <taxon>Babesia</taxon>
    </lineage>
</organism>
<evidence type="ECO:0000256" key="9">
    <source>
        <dbReference type="ARBA" id="ARBA00038126"/>
    </source>
</evidence>
<dbReference type="RefSeq" id="XP_028867477.1">
    <property type="nucleotide sequence ID" value="XM_029011644.1"/>
</dbReference>
<dbReference type="GeneID" id="39875004"/>
<dbReference type="AlphaFoldDB" id="A0A2H6KE28"/>
<evidence type="ECO:0000313" key="12">
    <source>
        <dbReference type="Proteomes" id="UP000236319"/>
    </source>
</evidence>
<keyword evidence="5" id="KW-0489">Methyltransferase</keyword>
<dbReference type="VEuPathDB" id="PiroplasmaDB:BOVATA_027270"/>
<protein>
    <recommendedName>
        <fullName evidence="3">protein-histidine N-methyltransferase</fullName>
        <ecNumber evidence="3">2.1.1.85</ecNumber>
    </recommendedName>
</protein>
<gene>
    <name evidence="11" type="ORF">BOVATA_027270</name>
</gene>
<evidence type="ECO:0000256" key="6">
    <source>
        <dbReference type="ARBA" id="ARBA00022679"/>
    </source>
</evidence>
<dbReference type="InterPro" id="IPR019410">
    <property type="entry name" value="Methyltransf_16"/>
</dbReference>
<comment type="caution">
    <text evidence="11">The sequence shown here is derived from an EMBL/GenBank/DDBJ whole genome shotgun (WGS) entry which is preliminary data.</text>
</comment>
<evidence type="ECO:0000313" key="11">
    <source>
        <dbReference type="EMBL" id="GBE61234.1"/>
    </source>
</evidence>
<evidence type="ECO:0000256" key="1">
    <source>
        <dbReference type="ARBA" id="ARBA00004123"/>
    </source>
</evidence>
<keyword evidence="8" id="KW-0539">Nucleus</keyword>
<accession>A0A2H6KE28</accession>
<evidence type="ECO:0000256" key="5">
    <source>
        <dbReference type="ARBA" id="ARBA00022603"/>
    </source>
</evidence>
<reference evidence="11 12" key="1">
    <citation type="journal article" date="2017" name="BMC Genomics">
        <title>Whole-genome assembly of Babesia ovata and comparative genomics between closely related pathogens.</title>
        <authorList>
            <person name="Yamagishi J."/>
            <person name="Asada M."/>
            <person name="Hakimi H."/>
            <person name="Tanaka T.Q."/>
            <person name="Sugimoto C."/>
            <person name="Kawazu S."/>
        </authorList>
    </citation>
    <scope>NUCLEOTIDE SEQUENCE [LARGE SCALE GENOMIC DNA]</scope>
    <source>
        <strain evidence="11 12">Miyake</strain>
    </source>
</reference>
<sequence length="427" mass="46623">METRVNYSLKSLVDGCRHYSVDLATCRVFTFEPKEEALSGEASVSNSASNDGSSLTIRVAAVPPEKQSATVKRRKYEGGFSIWESTWFLAAFLHEEMKTRRGGYAIDLGCGNGICGVIGLQHNYNVLFQDLNWDVLEESVIPNCILNTIGTNASASTASVKGHLQSGEKGPSPSYRKGAAAETCNENTTINQPVNNETSEASTEQGVDDLSATETKDGKAELDFGGKLDVDKAENYQFGVFRCGTRRETPLSNELPGDKTTDQHRNGLEFDLIACSWEDMANLGDSILSSRKEACEIIFASECLYRTESYPAIAAVLRTLLRPAEGVAFIATKRFYFGLDGGTFEFITFINGANEGTTPKLKASIRKSHTPQGSANVIDIIELKSDICVRVSCSPYRVDVSVPRQGRIVQLLQSSIARSVKESWISV</sequence>
<dbReference type="InterPro" id="IPR029063">
    <property type="entry name" value="SAM-dependent_MTases_sf"/>
</dbReference>
<dbReference type="PANTHER" id="PTHR14614:SF39">
    <property type="entry name" value="HISTIDINE PROTEIN METHYLTRANSFERASE 1 HOMOLOG"/>
    <property type="match status" value="1"/>
</dbReference>
<comment type="similarity">
    <text evidence="9">Belongs to the methyltransferase superfamily. METTL18 family.</text>
</comment>
<dbReference type="SUPFAM" id="SSF53335">
    <property type="entry name" value="S-adenosyl-L-methionine-dependent methyltransferases"/>
    <property type="match status" value="1"/>
</dbReference>
<comment type="subcellular location">
    <subcellularLocation>
        <location evidence="2">Cytoplasm</location>
    </subcellularLocation>
    <subcellularLocation>
        <location evidence="1">Nucleus</location>
    </subcellularLocation>
</comment>
<dbReference type="GO" id="GO:0005634">
    <property type="term" value="C:nucleus"/>
    <property type="evidence" value="ECO:0007669"/>
    <property type="project" value="UniProtKB-SubCell"/>
</dbReference>
<keyword evidence="12" id="KW-1185">Reference proteome</keyword>
<feature type="region of interest" description="Disordered" evidence="10">
    <location>
        <begin position="160"/>
        <end position="179"/>
    </location>
</feature>
<keyword evidence="4" id="KW-0963">Cytoplasm</keyword>
<dbReference type="EC" id="2.1.1.85" evidence="3"/>
<dbReference type="PANTHER" id="PTHR14614">
    <property type="entry name" value="HEPATOCELLULAR CARCINOMA-ASSOCIATED ANTIGEN"/>
    <property type="match status" value="1"/>
</dbReference>
<keyword evidence="7" id="KW-0949">S-adenosyl-L-methionine</keyword>
<evidence type="ECO:0000256" key="7">
    <source>
        <dbReference type="ARBA" id="ARBA00022691"/>
    </source>
</evidence>
<keyword evidence="6" id="KW-0808">Transferase</keyword>